<dbReference type="Pfam" id="PF00691">
    <property type="entry name" value="OmpA"/>
    <property type="match status" value="1"/>
</dbReference>
<comment type="subcellular location">
    <subcellularLocation>
        <location evidence="1">Cell outer membrane</location>
    </subcellularLocation>
</comment>
<feature type="transmembrane region" description="Helical" evidence="5">
    <location>
        <begin position="5"/>
        <end position="25"/>
    </location>
</feature>
<evidence type="ECO:0000256" key="4">
    <source>
        <dbReference type="SAM" id="MobiDB-lite"/>
    </source>
</evidence>
<evidence type="ECO:0000259" key="6">
    <source>
        <dbReference type="PROSITE" id="PS51123"/>
    </source>
</evidence>
<sequence>MRKPAILFGVHHVVIGTSALLWLLWCFFPVAAWVKGLATLVIVMVTCGFVWRRYSVTADSLSVSDLSLIESQSPVVLVCGDGSDELFPELPLRKTGQGCWLRVGDVDGLTDVVRNIQVQRPRQLGQLSIMYVCQPDQHQDEAVLRASLKSLRQQVRHLSSLTGFRLPVVLSCQFSGPKTPWNVVHGGDAVVCPTDEGLISLQEWQLTAGNITLLPVLSQAFTFIREILLDELEKADRLCPPVHPFAVALRTGYQRGENDSLWVNWLYRLTGLQLPQTRMISEVSDRFPDAVLPMLSPYAVPVQDEQASRIVVCILMLCALGAIGFSVANNRNLIHQVGVDLQRWDAIPTTHYKPKVQALAALQQDALLLERWQRQGEPLKYSLGLYPGQRLWLALQQAIDTYIPPALPAAIAQTKAQTVRLDALSLFDTGKFQLKPGSTKMLVDALINIRAKPGWLIVVAGHTDITGDAQANQILSLKRAEALRDWMLSTSDVSPTCFAVQGYGATRPVTTNDTTEGRSLNRRVEISLVPQADACQVPDVKTASQDESDVSTQEMEK</sequence>
<feature type="transmembrane region" description="Helical" evidence="5">
    <location>
        <begin position="31"/>
        <end position="51"/>
    </location>
</feature>
<dbReference type="Gene3D" id="3.30.1330.60">
    <property type="entry name" value="OmpA-like domain"/>
    <property type="match status" value="1"/>
</dbReference>
<dbReference type="GO" id="GO:0009279">
    <property type="term" value="C:cell outer membrane"/>
    <property type="evidence" value="ECO:0007669"/>
    <property type="project" value="UniProtKB-SubCell"/>
</dbReference>
<dbReference type="CDD" id="cd07185">
    <property type="entry name" value="OmpA_C-like"/>
    <property type="match status" value="1"/>
</dbReference>
<feature type="domain" description="OmpA-like" evidence="6">
    <location>
        <begin position="414"/>
        <end position="532"/>
    </location>
</feature>
<dbReference type="PANTHER" id="PTHR30329">
    <property type="entry name" value="STATOR ELEMENT OF FLAGELLAR MOTOR COMPLEX"/>
    <property type="match status" value="1"/>
</dbReference>
<organism evidence="7 8">
    <name type="scientific">Yersinia mollaretii</name>
    <dbReference type="NCBI Taxonomy" id="33060"/>
    <lineage>
        <taxon>Bacteria</taxon>
        <taxon>Pseudomonadati</taxon>
        <taxon>Pseudomonadota</taxon>
        <taxon>Gammaproteobacteria</taxon>
        <taxon>Enterobacterales</taxon>
        <taxon>Yersiniaceae</taxon>
        <taxon>Yersinia</taxon>
    </lineage>
</organism>
<feature type="region of interest" description="Disordered" evidence="4">
    <location>
        <begin position="537"/>
        <end position="557"/>
    </location>
</feature>
<keyword evidence="5" id="KW-0812">Transmembrane</keyword>
<reference evidence="7 8" key="1">
    <citation type="submission" date="2015-03" db="EMBL/GenBank/DDBJ databases">
        <authorList>
            <consortium name="Pathogen Informatics"/>
            <person name="Murphy D."/>
        </authorList>
    </citation>
    <scope>NUCLEOTIDE SEQUENCE [LARGE SCALE GENOMIC DNA]</scope>
    <source>
        <strain evidence="7 8">FE82747</strain>
    </source>
</reference>
<feature type="compositionally biased region" description="Polar residues" evidence="4">
    <location>
        <begin position="542"/>
        <end position="557"/>
    </location>
</feature>
<dbReference type="EMBL" id="CQBM01000001">
    <property type="protein sequence ID" value="CNH51833.1"/>
    <property type="molecule type" value="Genomic_DNA"/>
</dbReference>
<dbReference type="InterPro" id="IPR006665">
    <property type="entry name" value="OmpA-like"/>
</dbReference>
<evidence type="ECO:0000313" key="7">
    <source>
        <dbReference type="EMBL" id="CNH51833.1"/>
    </source>
</evidence>
<gene>
    <name evidence="7" type="primary">oprF</name>
    <name evidence="7" type="ORF">ERS008502_00675</name>
</gene>
<dbReference type="Proteomes" id="UP000040841">
    <property type="component" value="Unassembled WGS sequence"/>
</dbReference>
<evidence type="ECO:0000256" key="1">
    <source>
        <dbReference type="ARBA" id="ARBA00004442"/>
    </source>
</evidence>
<name>A0AA36LM06_YERMO</name>
<dbReference type="SUPFAM" id="SSF103088">
    <property type="entry name" value="OmpA-like"/>
    <property type="match status" value="1"/>
</dbReference>
<dbReference type="InterPro" id="IPR036737">
    <property type="entry name" value="OmpA-like_sf"/>
</dbReference>
<feature type="transmembrane region" description="Helical" evidence="5">
    <location>
        <begin position="310"/>
        <end position="328"/>
    </location>
</feature>
<dbReference type="AlphaFoldDB" id="A0AA36LM06"/>
<evidence type="ECO:0000313" key="8">
    <source>
        <dbReference type="Proteomes" id="UP000040841"/>
    </source>
</evidence>
<evidence type="ECO:0000256" key="2">
    <source>
        <dbReference type="ARBA" id="ARBA00023136"/>
    </source>
</evidence>
<evidence type="ECO:0000256" key="3">
    <source>
        <dbReference type="PROSITE-ProRule" id="PRU00473"/>
    </source>
</evidence>
<dbReference type="InterPro" id="IPR050330">
    <property type="entry name" value="Bact_OuterMem_StrucFunc"/>
</dbReference>
<keyword evidence="2 3" id="KW-0472">Membrane</keyword>
<protein>
    <submittedName>
        <fullName evidence="7">OmpA/MotB domain-containing protein</fullName>
    </submittedName>
</protein>
<evidence type="ECO:0000256" key="5">
    <source>
        <dbReference type="SAM" id="Phobius"/>
    </source>
</evidence>
<comment type="caution">
    <text evidence="7">The sequence shown here is derived from an EMBL/GenBank/DDBJ whole genome shotgun (WGS) entry which is preliminary data.</text>
</comment>
<accession>A0AA36LM06</accession>
<dbReference type="PRINTS" id="PR01021">
    <property type="entry name" value="OMPADOMAIN"/>
</dbReference>
<keyword evidence="5" id="KW-1133">Transmembrane helix</keyword>
<dbReference type="PANTHER" id="PTHR30329:SF20">
    <property type="entry name" value="EXPORTED PROTEIN"/>
    <property type="match status" value="1"/>
</dbReference>
<dbReference type="RefSeq" id="WP_049645827.1">
    <property type="nucleotide sequence ID" value="NZ_CABHYS010000012.1"/>
</dbReference>
<dbReference type="InterPro" id="IPR006664">
    <property type="entry name" value="OMP_bac"/>
</dbReference>
<proteinExistence type="predicted"/>
<dbReference type="PROSITE" id="PS51123">
    <property type="entry name" value="OMPA_2"/>
    <property type="match status" value="1"/>
</dbReference>